<protein>
    <submittedName>
        <fullName evidence="1">Uncharacterized protein</fullName>
    </submittedName>
</protein>
<organism evidence="1">
    <name type="scientific">marine sediment metagenome</name>
    <dbReference type="NCBI Taxonomy" id="412755"/>
    <lineage>
        <taxon>unclassified sequences</taxon>
        <taxon>metagenomes</taxon>
        <taxon>ecological metagenomes</taxon>
    </lineage>
</organism>
<sequence length="34" mass="4061">EITVDEKHIKYVMELIREYAEKIILVSKQSEVEP</sequence>
<feature type="non-terminal residue" evidence="1">
    <location>
        <position position="1"/>
    </location>
</feature>
<accession>X0W798</accession>
<comment type="caution">
    <text evidence="1">The sequence shown here is derived from an EMBL/GenBank/DDBJ whole genome shotgun (WGS) entry which is preliminary data.</text>
</comment>
<reference evidence="1" key="1">
    <citation type="journal article" date="2014" name="Front. Microbiol.">
        <title>High frequency of phylogenetically diverse reductive dehalogenase-homologous genes in deep subseafloor sedimentary metagenomes.</title>
        <authorList>
            <person name="Kawai M."/>
            <person name="Futagami T."/>
            <person name="Toyoda A."/>
            <person name="Takaki Y."/>
            <person name="Nishi S."/>
            <person name="Hori S."/>
            <person name="Arai W."/>
            <person name="Tsubouchi T."/>
            <person name="Morono Y."/>
            <person name="Uchiyama I."/>
            <person name="Ito T."/>
            <person name="Fujiyama A."/>
            <person name="Inagaki F."/>
            <person name="Takami H."/>
        </authorList>
    </citation>
    <scope>NUCLEOTIDE SEQUENCE</scope>
    <source>
        <strain evidence="1">Expedition CK06-06</strain>
    </source>
</reference>
<name>X0W798_9ZZZZ</name>
<dbReference type="AlphaFoldDB" id="X0W798"/>
<dbReference type="EMBL" id="BARS01030864">
    <property type="protein sequence ID" value="GAG26445.1"/>
    <property type="molecule type" value="Genomic_DNA"/>
</dbReference>
<evidence type="ECO:0000313" key="1">
    <source>
        <dbReference type="EMBL" id="GAG26445.1"/>
    </source>
</evidence>
<gene>
    <name evidence="1" type="ORF">S01H1_48082</name>
</gene>
<proteinExistence type="predicted"/>